<sequence>MYGYGTGGYGYGGGGYGGGGYGGGAGRGGYGGGGRGGYGGGRQYGTGGPRGDAGGDDAYQEGKLIFPGLSEQTTKEVLEQYCSQWGQVEECTVASGEGVVRFSDPTCAQSLLDSEHVIDGVKLEPRAALPRDKAGTGERCQKIFVGGTGDVTDEELRNHFSQYGEIQDSVIMRKDGVTRGFGFVTFADPISVEKVLVMRQVIRDKTVDCKRATPREATPGMGSGGGRGGGRGGYGGGYGGRGGGYGAGYGAGYGGGYGMRGSSVAAAGGGYEESMGDGMAGYGMGAAGYGGMTGMAYAPAMAYGGYGGYPAMAYGVMGYGGYGRSAMARNTVGQQRFRPY</sequence>
<dbReference type="AlphaFoldDB" id="A0AAD3DGY5"/>
<dbReference type="PANTHER" id="PTHR48032:SF6">
    <property type="entry name" value="RNA-BINDING (RRM_RBD_RNP MOTIFS) FAMILY PROTEIN"/>
    <property type="match status" value="1"/>
</dbReference>
<dbReference type="Pfam" id="PF00076">
    <property type="entry name" value="RRM_1"/>
    <property type="match status" value="2"/>
</dbReference>
<dbReference type="PANTHER" id="PTHR48032">
    <property type="entry name" value="RNA-BINDING PROTEIN MUSASHI HOMOLOG RBP6"/>
    <property type="match status" value="1"/>
</dbReference>
<organism evidence="5 6">
    <name type="scientific">Astrephomene gubernaculifera</name>
    <dbReference type="NCBI Taxonomy" id="47775"/>
    <lineage>
        <taxon>Eukaryota</taxon>
        <taxon>Viridiplantae</taxon>
        <taxon>Chlorophyta</taxon>
        <taxon>core chlorophytes</taxon>
        <taxon>Chlorophyceae</taxon>
        <taxon>CS clade</taxon>
        <taxon>Chlamydomonadales</taxon>
        <taxon>Astrephomenaceae</taxon>
        <taxon>Astrephomene</taxon>
    </lineage>
</organism>
<evidence type="ECO:0000256" key="3">
    <source>
        <dbReference type="PROSITE-ProRule" id="PRU00176"/>
    </source>
</evidence>
<dbReference type="InterPro" id="IPR012677">
    <property type="entry name" value="Nucleotide-bd_a/b_plait_sf"/>
</dbReference>
<evidence type="ECO:0000256" key="1">
    <source>
        <dbReference type="ARBA" id="ARBA00022737"/>
    </source>
</evidence>
<dbReference type="SUPFAM" id="SSF54928">
    <property type="entry name" value="RNA-binding domain, RBD"/>
    <property type="match status" value="2"/>
</dbReference>
<keyword evidence="6" id="KW-1185">Reference proteome</keyword>
<reference evidence="5 6" key="1">
    <citation type="journal article" date="2021" name="Sci. Rep.">
        <title>Genome sequencing of the multicellular alga Astrephomene provides insights into convergent evolution of germ-soma differentiation.</title>
        <authorList>
            <person name="Yamashita S."/>
            <person name="Yamamoto K."/>
            <person name="Matsuzaki R."/>
            <person name="Suzuki S."/>
            <person name="Yamaguchi H."/>
            <person name="Hirooka S."/>
            <person name="Minakuchi Y."/>
            <person name="Miyagishima S."/>
            <person name="Kawachi M."/>
            <person name="Toyoda A."/>
            <person name="Nozaki H."/>
        </authorList>
    </citation>
    <scope>NUCLEOTIDE SEQUENCE [LARGE SCALE GENOMIC DNA]</scope>
    <source>
        <strain evidence="5 6">NIES-4017</strain>
    </source>
</reference>
<keyword evidence="2 3" id="KW-0694">RNA-binding</keyword>
<dbReference type="Proteomes" id="UP001054857">
    <property type="component" value="Unassembled WGS sequence"/>
</dbReference>
<keyword evidence="1" id="KW-0677">Repeat</keyword>
<dbReference type="PROSITE" id="PS50102">
    <property type="entry name" value="RRM"/>
    <property type="match status" value="2"/>
</dbReference>
<dbReference type="SMART" id="SM00360">
    <property type="entry name" value="RRM"/>
    <property type="match status" value="2"/>
</dbReference>
<feature type="domain" description="RRM" evidence="4">
    <location>
        <begin position="141"/>
        <end position="214"/>
    </location>
</feature>
<dbReference type="GO" id="GO:0003729">
    <property type="term" value="F:mRNA binding"/>
    <property type="evidence" value="ECO:0007669"/>
    <property type="project" value="TreeGrafter"/>
</dbReference>
<gene>
    <name evidence="5" type="ORF">Agub_g2036</name>
</gene>
<accession>A0AAD3DGY5</accession>
<dbReference type="InterPro" id="IPR000504">
    <property type="entry name" value="RRM_dom"/>
</dbReference>
<comment type="caution">
    <text evidence="5">The sequence shown here is derived from an EMBL/GenBank/DDBJ whole genome shotgun (WGS) entry which is preliminary data.</text>
</comment>
<dbReference type="GO" id="GO:0006417">
    <property type="term" value="P:regulation of translation"/>
    <property type="evidence" value="ECO:0007669"/>
    <property type="project" value="TreeGrafter"/>
</dbReference>
<dbReference type="InterPro" id="IPR035979">
    <property type="entry name" value="RBD_domain_sf"/>
</dbReference>
<name>A0AAD3DGY5_9CHLO</name>
<evidence type="ECO:0000313" key="6">
    <source>
        <dbReference type="Proteomes" id="UP001054857"/>
    </source>
</evidence>
<dbReference type="Gene3D" id="3.30.70.330">
    <property type="match status" value="2"/>
</dbReference>
<evidence type="ECO:0000256" key="2">
    <source>
        <dbReference type="ARBA" id="ARBA00022884"/>
    </source>
</evidence>
<evidence type="ECO:0000259" key="4">
    <source>
        <dbReference type="PROSITE" id="PS50102"/>
    </source>
</evidence>
<feature type="domain" description="RRM" evidence="4">
    <location>
        <begin position="62"/>
        <end position="126"/>
    </location>
</feature>
<proteinExistence type="predicted"/>
<protein>
    <recommendedName>
        <fullName evidence="4">RRM domain-containing protein</fullName>
    </recommendedName>
</protein>
<evidence type="ECO:0000313" key="5">
    <source>
        <dbReference type="EMBL" id="GFR41353.1"/>
    </source>
</evidence>
<dbReference type="EMBL" id="BMAR01000001">
    <property type="protein sequence ID" value="GFR41353.1"/>
    <property type="molecule type" value="Genomic_DNA"/>
</dbReference>